<evidence type="ECO:0000313" key="4">
    <source>
        <dbReference type="Proteomes" id="UP000013827"/>
    </source>
</evidence>
<accession>A0A0D3IB86</accession>
<dbReference type="PANTHER" id="PTHR17571:SF34">
    <property type="entry name" value="ACROSOMAL PROTEIN SP-10"/>
    <property type="match status" value="1"/>
</dbReference>
<evidence type="ECO:0000256" key="2">
    <source>
        <dbReference type="SAM" id="MobiDB-lite"/>
    </source>
</evidence>
<name>A0A0D3IB86_EMIH1</name>
<feature type="region of interest" description="Disordered" evidence="2">
    <location>
        <begin position="363"/>
        <end position="423"/>
    </location>
</feature>
<evidence type="ECO:0000256" key="1">
    <source>
        <dbReference type="SAM" id="Coils"/>
    </source>
</evidence>
<dbReference type="eggNOG" id="KOG0108">
    <property type="taxonomic scope" value="Eukaryota"/>
</dbReference>
<dbReference type="PaxDb" id="2903-EOD08521"/>
<dbReference type="InterPro" id="IPR052671">
    <property type="entry name" value="Acrosomal_SP-10-like"/>
</dbReference>
<dbReference type="PANTHER" id="PTHR17571">
    <property type="entry name" value="URINARY PROTEIN RUP /ACROSOMAL PROTEIN SP-10"/>
    <property type="match status" value="1"/>
</dbReference>
<keyword evidence="1" id="KW-0175">Coiled coil</keyword>
<dbReference type="KEGG" id="ehx:EMIHUDRAFT_105918"/>
<feature type="coiled-coil region" evidence="1">
    <location>
        <begin position="12"/>
        <end position="114"/>
    </location>
</feature>
<reference evidence="4" key="1">
    <citation type="journal article" date="2013" name="Nature">
        <title>Pan genome of the phytoplankton Emiliania underpins its global distribution.</title>
        <authorList>
            <person name="Read B.A."/>
            <person name="Kegel J."/>
            <person name="Klute M.J."/>
            <person name="Kuo A."/>
            <person name="Lefebvre S.C."/>
            <person name="Maumus F."/>
            <person name="Mayer C."/>
            <person name="Miller J."/>
            <person name="Monier A."/>
            <person name="Salamov A."/>
            <person name="Young J."/>
            <person name="Aguilar M."/>
            <person name="Claverie J.M."/>
            <person name="Frickenhaus S."/>
            <person name="Gonzalez K."/>
            <person name="Herman E.K."/>
            <person name="Lin Y.C."/>
            <person name="Napier J."/>
            <person name="Ogata H."/>
            <person name="Sarno A.F."/>
            <person name="Shmutz J."/>
            <person name="Schroeder D."/>
            <person name="de Vargas C."/>
            <person name="Verret F."/>
            <person name="von Dassow P."/>
            <person name="Valentin K."/>
            <person name="Van de Peer Y."/>
            <person name="Wheeler G."/>
            <person name="Dacks J.B."/>
            <person name="Delwiche C.F."/>
            <person name="Dyhrman S.T."/>
            <person name="Glockner G."/>
            <person name="John U."/>
            <person name="Richards T."/>
            <person name="Worden A.Z."/>
            <person name="Zhang X."/>
            <person name="Grigoriev I.V."/>
            <person name="Allen A.E."/>
            <person name="Bidle K."/>
            <person name="Borodovsky M."/>
            <person name="Bowler C."/>
            <person name="Brownlee C."/>
            <person name="Cock J.M."/>
            <person name="Elias M."/>
            <person name="Gladyshev V.N."/>
            <person name="Groth M."/>
            <person name="Guda C."/>
            <person name="Hadaegh A."/>
            <person name="Iglesias-Rodriguez M.D."/>
            <person name="Jenkins J."/>
            <person name="Jones B.M."/>
            <person name="Lawson T."/>
            <person name="Leese F."/>
            <person name="Lindquist E."/>
            <person name="Lobanov A."/>
            <person name="Lomsadze A."/>
            <person name="Malik S.B."/>
            <person name="Marsh M.E."/>
            <person name="Mackinder L."/>
            <person name="Mock T."/>
            <person name="Mueller-Roeber B."/>
            <person name="Pagarete A."/>
            <person name="Parker M."/>
            <person name="Probert I."/>
            <person name="Quesneville H."/>
            <person name="Raines C."/>
            <person name="Rensing S.A."/>
            <person name="Riano-Pachon D.M."/>
            <person name="Richier S."/>
            <person name="Rokitta S."/>
            <person name="Shiraiwa Y."/>
            <person name="Soanes D.M."/>
            <person name="van der Giezen M."/>
            <person name="Wahlund T.M."/>
            <person name="Williams B."/>
            <person name="Wilson W."/>
            <person name="Wolfe G."/>
            <person name="Wurch L.L."/>
        </authorList>
    </citation>
    <scope>NUCLEOTIDE SEQUENCE</scope>
</reference>
<reference evidence="3" key="2">
    <citation type="submission" date="2024-10" db="UniProtKB">
        <authorList>
            <consortium name="EnsemblProtists"/>
        </authorList>
    </citation>
    <scope>IDENTIFICATION</scope>
</reference>
<protein>
    <submittedName>
        <fullName evidence="3">Uncharacterized protein</fullName>
    </submittedName>
</protein>
<dbReference type="RefSeq" id="XP_005760950.1">
    <property type="nucleotide sequence ID" value="XM_005760893.1"/>
</dbReference>
<dbReference type="GeneID" id="17254781"/>
<dbReference type="Proteomes" id="UP000013827">
    <property type="component" value="Unassembled WGS sequence"/>
</dbReference>
<dbReference type="EnsemblProtists" id="EOD08521">
    <property type="protein sequence ID" value="EOD08521"/>
    <property type="gene ID" value="EMIHUDRAFT_105918"/>
</dbReference>
<proteinExistence type="predicted"/>
<keyword evidence="4" id="KW-1185">Reference proteome</keyword>
<sequence length="423" mass="44468">MPQLGGRGGRALEAEALEAEALEAEALEAEALEAEALEAEALEAEALEAEALEAEALEAEALEAEALEAEALEAEALEAEALEAEALEAEALEAEALEAEALEARRAAEGGEGELLLPSTSTGVGCSEAGGSGVQWKLWLHSLMLTSEEQYGCACSRVTGYTAAQIEHFAPLLEKHFGNMVSIQEGYHSFLGTKSDEKDGSILFKVKNENLVCNLPVLPNVYASGDVGGPLRLDVGCVKVLGNKLCPSCRAFGLTNADIIHDAQCAAQALKERRAAAANVAKKKTFESLIVDNKVEVARAAGKAKAMAARDGIGFCPAFNQTALPCKTAARCRYAPCVNFEALLHSAFKDTIYERMPSAVRLGTSRGRRGRGGRGRGGGGGEVKSNKKDWASVARGAARSPYDGGPLLESNEPSLYGGSDEEL</sequence>
<organism evidence="3 4">
    <name type="scientific">Emiliania huxleyi (strain CCMP1516)</name>
    <dbReference type="NCBI Taxonomy" id="280463"/>
    <lineage>
        <taxon>Eukaryota</taxon>
        <taxon>Haptista</taxon>
        <taxon>Haptophyta</taxon>
        <taxon>Prymnesiophyceae</taxon>
        <taxon>Isochrysidales</taxon>
        <taxon>Noelaerhabdaceae</taxon>
        <taxon>Emiliania</taxon>
    </lineage>
</organism>
<dbReference type="AlphaFoldDB" id="A0A0D3IB86"/>
<evidence type="ECO:0000313" key="3">
    <source>
        <dbReference type="EnsemblProtists" id="EOD08521"/>
    </source>
</evidence>
<dbReference type="HOGENOM" id="CLU_649627_0_0_1"/>